<comment type="caution">
    <text evidence="1">The sequence shown here is derived from an EMBL/GenBank/DDBJ whole genome shotgun (WGS) entry which is preliminary data.</text>
</comment>
<dbReference type="Gene3D" id="3.40.50.300">
    <property type="entry name" value="P-loop containing nucleotide triphosphate hydrolases"/>
    <property type="match status" value="1"/>
</dbReference>
<dbReference type="AlphaFoldDB" id="A0A497VB21"/>
<accession>A0A497VB21</accession>
<sequence>MAFGAQLVADDRCDLSESLQGVLASKPDGLPEAIEARGVGVLTSPCVGPTILAAVVDLETMTQDRMPDQRHANFGAHQVPLFDNFDAPHLPAALFHFLKYGFHGSMDV</sequence>
<evidence type="ECO:0000313" key="1">
    <source>
        <dbReference type="EMBL" id="RLJ40791.1"/>
    </source>
</evidence>
<name>A0A497VB21_9RHOB</name>
<proteinExistence type="predicted"/>
<gene>
    <name evidence="1" type="ORF">BCF46_3362</name>
</gene>
<keyword evidence="2" id="KW-1185">Reference proteome</keyword>
<reference evidence="1 2" key="1">
    <citation type="submission" date="2018-10" db="EMBL/GenBank/DDBJ databases">
        <title>Genomic Encyclopedia of Archaeal and Bacterial Type Strains, Phase II (KMG-II): from individual species to whole genera.</title>
        <authorList>
            <person name="Goeker M."/>
        </authorList>
    </citation>
    <scope>NUCLEOTIDE SEQUENCE [LARGE SCALE GENOMIC DNA]</scope>
    <source>
        <strain evidence="1 2">DSM 29466</strain>
    </source>
</reference>
<dbReference type="EMBL" id="RCCE01000006">
    <property type="protein sequence ID" value="RLJ40791.1"/>
    <property type="molecule type" value="Genomic_DNA"/>
</dbReference>
<organism evidence="1 2">
    <name type="scientific">Litoreibacter meonggei</name>
    <dbReference type="NCBI Taxonomy" id="1049199"/>
    <lineage>
        <taxon>Bacteria</taxon>
        <taxon>Pseudomonadati</taxon>
        <taxon>Pseudomonadota</taxon>
        <taxon>Alphaproteobacteria</taxon>
        <taxon>Rhodobacterales</taxon>
        <taxon>Roseobacteraceae</taxon>
        <taxon>Litoreibacter</taxon>
    </lineage>
</organism>
<evidence type="ECO:0000313" key="2">
    <source>
        <dbReference type="Proteomes" id="UP000269157"/>
    </source>
</evidence>
<protein>
    <submittedName>
        <fullName evidence="1">Uncharacterized protein</fullName>
    </submittedName>
</protein>
<dbReference type="InterPro" id="IPR027417">
    <property type="entry name" value="P-loop_NTPase"/>
</dbReference>
<dbReference type="Proteomes" id="UP000269157">
    <property type="component" value="Unassembled WGS sequence"/>
</dbReference>